<dbReference type="InterPro" id="IPR043129">
    <property type="entry name" value="ATPase_NBD"/>
</dbReference>
<evidence type="ECO:0000256" key="7">
    <source>
        <dbReference type="ARBA" id="ARBA00022490"/>
    </source>
</evidence>
<keyword evidence="16" id="KW-0479">Metal-binding</keyword>
<feature type="binding site" evidence="16">
    <location>
        <position position="146"/>
    </location>
    <ligand>
        <name>K(+)</name>
        <dbReference type="ChEBI" id="CHEBI:29103"/>
    </ligand>
</feature>
<evidence type="ECO:0000256" key="16">
    <source>
        <dbReference type="HAMAP-Rule" id="MF_01274"/>
    </source>
</evidence>
<keyword evidence="11 16" id="KW-0067">ATP-binding</keyword>
<protein>
    <recommendedName>
        <fullName evidence="15 16">Type III pantothenate kinase</fullName>
        <ecNumber evidence="6 16">2.7.1.33</ecNumber>
    </recommendedName>
    <alternativeName>
        <fullName evidence="16">PanK-III</fullName>
    </alternativeName>
    <alternativeName>
        <fullName evidence="16">Pantothenic acid kinase</fullName>
    </alternativeName>
</protein>
<dbReference type="EC" id="2.7.1.33" evidence="6 16"/>
<dbReference type="NCBIfam" id="TIGR00671">
    <property type="entry name" value="baf"/>
    <property type="match status" value="1"/>
</dbReference>
<evidence type="ECO:0000256" key="10">
    <source>
        <dbReference type="ARBA" id="ARBA00022777"/>
    </source>
</evidence>
<dbReference type="RefSeq" id="WP_055286792.1">
    <property type="nucleotide sequence ID" value="NZ_CYYP01000011.1"/>
</dbReference>
<evidence type="ECO:0000256" key="2">
    <source>
        <dbReference type="ARBA" id="ARBA00001958"/>
    </source>
</evidence>
<dbReference type="Proteomes" id="UP000095468">
    <property type="component" value="Unassembled WGS sequence"/>
</dbReference>
<feature type="binding site" evidence="16">
    <location>
        <begin position="12"/>
        <end position="19"/>
    </location>
    <ligand>
        <name>ATP</name>
        <dbReference type="ChEBI" id="CHEBI:30616"/>
    </ligand>
</feature>
<evidence type="ECO:0000256" key="13">
    <source>
        <dbReference type="ARBA" id="ARBA00022993"/>
    </source>
</evidence>
<feature type="active site" description="Proton acceptor" evidence="16">
    <location>
        <position position="126"/>
    </location>
</feature>
<proteinExistence type="inferred from homology"/>
<evidence type="ECO:0000313" key="17">
    <source>
        <dbReference type="EMBL" id="CUO29578.1"/>
    </source>
</evidence>
<dbReference type="GO" id="GO:0005737">
    <property type="term" value="C:cytoplasm"/>
    <property type="evidence" value="ECO:0007669"/>
    <property type="project" value="UniProtKB-SubCell"/>
</dbReference>
<feature type="binding site" evidence="16">
    <location>
        <position position="117"/>
    </location>
    <ligand>
        <name>substrate</name>
    </ligand>
</feature>
<evidence type="ECO:0000256" key="9">
    <source>
        <dbReference type="ARBA" id="ARBA00022741"/>
    </source>
</evidence>
<keyword evidence="12 16" id="KW-0630">Potassium</keyword>
<evidence type="ECO:0000256" key="8">
    <source>
        <dbReference type="ARBA" id="ARBA00022679"/>
    </source>
</evidence>
<feature type="binding site" evidence="16">
    <location>
        <position position="201"/>
    </location>
    <ligand>
        <name>substrate</name>
    </ligand>
</feature>
<accession>A0A174DZC0</accession>
<keyword evidence="9 16" id="KW-0547">Nucleotide-binding</keyword>
<dbReference type="GO" id="GO:0015937">
    <property type="term" value="P:coenzyme A biosynthetic process"/>
    <property type="evidence" value="ECO:0007669"/>
    <property type="project" value="UniProtKB-UniRule"/>
</dbReference>
<evidence type="ECO:0000256" key="4">
    <source>
        <dbReference type="ARBA" id="ARBA00005225"/>
    </source>
</evidence>
<evidence type="ECO:0000256" key="11">
    <source>
        <dbReference type="ARBA" id="ARBA00022840"/>
    </source>
</evidence>
<comment type="subunit">
    <text evidence="5 16">Homodimer.</text>
</comment>
<feature type="binding site" evidence="16">
    <location>
        <position position="149"/>
    </location>
    <ligand>
        <name>ATP</name>
        <dbReference type="ChEBI" id="CHEBI:30616"/>
    </ligand>
</feature>
<comment type="similarity">
    <text evidence="14 16">Belongs to the type III pantothenate kinase family.</text>
</comment>
<evidence type="ECO:0000256" key="15">
    <source>
        <dbReference type="ARBA" id="ARBA00040883"/>
    </source>
</evidence>
<dbReference type="UniPathway" id="UPA00241">
    <property type="reaction ID" value="UER00352"/>
</dbReference>
<gene>
    <name evidence="17" type="primary">coaX_2</name>
    <name evidence="16" type="synonym">coaX</name>
    <name evidence="17" type="ORF">ERS852381_01341</name>
</gene>
<comment type="catalytic activity">
    <reaction evidence="1 16">
        <text>(R)-pantothenate + ATP = (R)-4'-phosphopantothenate + ADP + H(+)</text>
        <dbReference type="Rhea" id="RHEA:16373"/>
        <dbReference type="ChEBI" id="CHEBI:10986"/>
        <dbReference type="ChEBI" id="CHEBI:15378"/>
        <dbReference type="ChEBI" id="CHEBI:29032"/>
        <dbReference type="ChEBI" id="CHEBI:30616"/>
        <dbReference type="ChEBI" id="CHEBI:456216"/>
        <dbReference type="EC" id="2.7.1.33"/>
    </reaction>
</comment>
<dbReference type="GO" id="GO:0005524">
    <property type="term" value="F:ATP binding"/>
    <property type="evidence" value="ECO:0007669"/>
    <property type="project" value="UniProtKB-UniRule"/>
</dbReference>
<dbReference type="HAMAP" id="MF_01274">
    <property type="entry name" value="Pantothen_kinase_3"/>
    <property type="match status" value="1"/>
</dbReference>
<dbReference type="InterPro" id="IPR004619">
    <property type="entry name" value="Type_III_PanK"/>
</dbReference>
<comment type="subcellular location">
    <subcellularLocation>
        <location evidence="3 16">Cytoplasm</location>
    </subcellularLocation>
</comment>
<evidence type="ECO:0000256" key="5">
    <source>
        <dbReference type="ARBA" id="ARBA00011738"/>
    </source>
</evidence>
<dbReference type="PANTHER" id="PTHR34265:SF1">
    <property type="entry name" value="TYPE III PANTOTHENATE KINASE"/>
    <property type="match status" value="1"/>
</dbReference>
<dbReference type="AlphaFoldDB" id="A0A174DZC0"/>
<dbReference type="Gene3D" id="3.30.420.40">
    <property type="match status" value="2"/>
</dbReference>
<sequence length="283" mass="29187">MLNGCAYILTVDVGNTFIRFGLFAEDSAAAQECPLATCEITTPSSITADEARMRLAQVMAALAADAGMPGALVPTAAVLSCVVPALERPWKAALSRTCTGRVLTVGPGLKTGMPVHYDDPAEIGPDRIADAVAARAVYGSPCIVIDLGTTTNIEVNDACGTFVGGVIAPGLALGARSLSAAAARLPQVEPSAPTHVIGRNTREAMRSGVVLGEVARIDGMLDMVLAEMRATKAAGEGDVPIVITGDDAEALAALVGHSLTVDDALTLRGLAELYRINQKPRRV</sequence>
<comment type="cofactor">
    <cofactor evidence="2">
        <name>K(+)</name>
        <dbReference type="ChEBI" id="CHEBI:29103"/>
    </cofactor>
</comment>
<keyword evidence="7 16" id="KW-0963">Cytoplasm</keyword>
<dbReference type="GO" id="GO:0046872">
    <property type="term" value="F:metal ion binding"/>
    <property type="evidence" value="ECO:0007669"/>
    <property type="project" value="UniProtKB-KW"/>
</dbReference>
<dbReference type="EMBL" id="CYYP01000011">
    <property type="protein sequence ID" value="CUO29578.1"/>
    <property type="molecule type" value="Genomic_DNA"/>
</dbReference>
<comment type="pathway">
    <text evidence="4 16">Cofactor biosynthesis; coenzyme A biosynthesis; CoA from (R)-pantothenate: step 1/5.</text>
</comment>
<keyword evidence="10 16" id="KW-0418">Kinase</keyword>
<evidence type="ECO:0000313" key="18">
    <source>
        <dbReference type="Proteomes" id="UP000095468"/>
    </source>
</evidence>
<evidence type="ECO:0000256" key="12">
    <source>
        <dbReference type="ARBA" id="ARBA00022958"/>
    </source>
</evidence>
<evidence type="ECO:0000256" key="6">
    <source>
        <dbReference type="ARBA" id="ARBA00012102"/>
    </source>
</evidence>
<evidence type="ECO:0000256" key="1">
    <source>
        <dbReference type="ARBA" id="ARBA00001206"/>
    </source>
</evidence>
<organism evidence="17 18">
    <name type="scientific">Collinsella aerofaciens</name>
    <dbReference type="NCBI Taxonomy" id="74426"/>
    <lineage>
        <taxon>Bacteria</taxon>
        <taxon>Bacillati</taxon>
        <taxon>Actinomycetota</taxon>
        <taxon>Coriobacteriia</taxon>
        <taxon>Coriobacteriales</taxon>
        <taxon>Coriobacteriaceae</taxon>
        <taxon>Collinsella</taxon>
    </lineage>
</organism>
<feature type="binding site" evidence="16">
    <location>
        <begin position="124"/>
        <end position="127"/>
    </location>
    <ligand>
        <name>substrate</name>
    </ligand>
</feature>
<keyword evidence="8 16" id="KW-0808">Transferase</keyword>
<dbReference type="Pfam" id="PF03309">
    <property type="entry name" value="Pan_kinase"/>
    <property type="match status" value="1"/>
</dbReference>
<name>A0A174DZC0_9ACTN</name>
<dbReference type="GO" id="GO:0004594">
    <property type="term" value="F:pantothenate kinase activity"/>
    <property type="evidence" value="ECO:0007669"/>
    <property type="project" value="UniProtKB-UniRule"/>
</dbReference>
<dbReference type="PANTHER" id="PTHR34265">
    <property type="entry name" value="TYPE III PANTOTHENATE KINASE"/>
    <property type="match status" value="1"/>
</dbReference>
<dbReference type="CDD" id="cd24015">
    <property type="entry name" value="ASKHA_NBD_PanK-III"/>
    <property type="match status" value="1"/>
</dbReference>
<reference evidence="17 18" key="1">
    <citation type="submission" date="2015-09" db="EMBL/GenBank/DDBJ databases">
        <authorList>
            <consortium name="Pathogen Informatics"/>
        </authorList>
    </citation>
    <scope>NUCLEOTIDE SEQUENCE [LARGE SCALE GENOMIC DNA]</scope>
    <source>
        <strain evidence="17 18">2789STDY5608823</strain>
    </source>
</reference>
<dbReference type="SUPFAM" id="SSF53067">
    <property type="entry name" value="Actin-like ATPase domain"/>
    <property type="match status" value="2"/>
</dbReference>
<comment type="function">
    <text evidence="16">Catalyzes the phosphorylation of pantothenate (Pan), the first step in CoA biosynthesis.</text>
</comment>
<evidence type="ECO:0000256" key="14">
    <source>
        <dbReference type="ARBA" id="ARBA00038036"/>
    </source>
</evidence>
<keyword evidence="13 16" id="KW-0173">Coenzyme A biosynthesis</keyword>
<evidence type="ECO:0000256" key="3">
    <source>
        <dbReference type="ARBA" id="ARBA00004496"/>
    </source>
</evidence>
<comment type="cofactor">
    <cofactor evidence="16">
        <name>NH4(+)</name>
        <dbReference type="ChEBI" id="CHEBI:28938"/>
    </cofactor>
    <cofactor evidence="16">
        <name>K(+)</name>
        <dbReference type="ChEBI" id="CHEBI:29103"/>
    </cofactor>
    <text evidence="16">A monovalent cation. Ammonium or potassium.</text>
</comment>